<feature type="region of interest" description="Disordered" evidence="1">
    <location>
        <begin position="100"/>
        <end position="136"/>
    </location>
</feature>
<protein>
    <submittedName>
        <fullName evidence="2">Uncharacterized protein</fullName>
    </submittedName>
</protein>
<feature type="compositionally biased region" description="Gly residues" evidence="1">
    <location>
        <begin position="100"/>
        <end position="114"/>
    </location>
</feature>
<feature type="compositionally biased region" description="Basic residues" evidence="1">
    <location>
        <begin position="1"/>
        <end position="12"/>
    </location>
</feature>
<gene>
    <name evidence="2" type="ORF">A4U43_C05F10160</name>
</gene>
<accession>A0A5P1EQM9</accession>
<evidence type="ECO:0000313" key="2">
    <source>
        <dbReference type="EMBL" id="ONK68322.1"/>
    </source>
</evidence>
<feature type="compositionally biased region" description="Basic and acidic residues" evidence="1">
    <location>
        <begin position="115"/>
        <end position="124"/>
    </location>
</feature>
<evidence type="ECO:0000313" key="3">
    <source>
        <dbReference type="Proteomes" id="UP000243459"/>
    </source>
</evidence>
<feature type="compositionally biased region" description="Basic and acidic residues" evidence="1">
    <location>
        <begin position="68"/>
        <end position="80"/>
    </location>
</feature>
<organism evidence="2 3">
    <name type="scientific">Asparagus officinalis</name>
    <name type="common">Garden asparagus</name>
    <dbReference type="NCBI Taxonomy" id="4686"/>
    <lineage>
        <taxon>Eukaryota</taxon>
        <taxon>Viridiplantae</taxon>
        <taxon>Streptophyta</taxon>
        <taxon>Embryophyta</taxon>
        <taxon>Tracheophyta</taxon>
        <taxon>Spermatophyta</taxon>
        <taxon>Magnoliopsida</taxon>
        <taxon>Liliopsida</taxon>
        <taxon>Asparagales</taxon>
        <taxon>Asparagaceae</taxon>
        <taxon>Asparagoideae</taxon>
        <taxon>Asparagus</taxon>
    </lineage>
</organism>
<sequence length="154" mass="16466">MFKKPVVPRRRQALPQPRSCTNSGESPRRPRGLPGQPMTRGAASPGQGGIGVGSKRTLGSSGSGYGADPDRETHRDRGLEEGDDSLEVWGRAGVAGAGLLGFSIGGGRWGGDTGRGLEGDRGGEGEEGFVEEDEGLKKERRVWEKKRRVRREKA</sequence>
<keyword evidence="3" id="KW-1185">Reference proteome</keyword>
<dbReference type="Gramene" id="ONK68322">
    <property type="protein sequence ID" value="ONK68322"/>
    <property type="gene ID" value="A4U43_C05F10160"/>
</dbReference>
<feature type="region of interest" description="Disordered" evidence="1">
    <location>
        <begin position="1"/>
        <end position="84"/>
    </location>
</feature>
<reference evidence="3" key="1">
    <citation type="journal article" date="2017" name="Nat. Commun.">
        <title>The asparagus genome sheds light on the origin and evolution of a young Y chromosome.</title>
        <authorList>
            <person name="Harkess A."/>
            <person name="Zhou J."/>
            <person name="Xu C."/>
            <person name="Bowers J.E."/>
            <person name="Van der Hulst R."/>
            <person name="Ayyampalayam S."/>
            <person name="Mercati F."/>
            <person name="Riccardi P."/>
            <person name="McKain M.R."/>
            <person name="Kakrana A."/>
            <person name="Tang H."/>
            <person name="Ray J."/>
            <person name="Groenendijk J."/>
            <person name="Arikit S."/>
            <person name="Mathioni S.M."/>
            <person name="Nakano M."/>
            <person name="Shan H."/>
            <person name="Telgmann-Rauber A."/>
            <person name="Kanno A."/>
            <person name="Yue Z."/>
            <person name="Chen H."/>
            <person name="Li W."/>
            <person name="Chen Y."/>
            <person name="Xu X."/>
            <person name="Zhang Y."/>
            <person name="Luo S."/>
            <person name="Chen H."/>
            <person name="Gao J."/>
            <person name="Mao Z."/>
            <person name="Pires J.C."/>
            <person name="Luo M."/>
            <person name="Kudrna D."/>
            <person name="Wing R.A."/>
            <person name="Meyers B.C."/>
            <person name="Yi K."/>
            <person name="Kong H."/>
            <person name="Lavrijsen P."/>
            <person name="Sunseri F."/>
            <person name="Falavigna A."/>
            <person name="Ye Y."/>
            <person name="Leebens-Mack J.H."/>
            <person name="Chen G."/>
        </authorList>
    </citation>
    <scope>NUCLEOTIDE SEQUENCE [LARGE SCALE GENOMIC DNA]</scope>
    <source>
        <strain evidence="3">cv. DH0086</strain>
    </source>
</reference>
<dbReference type="AlphaFoldDB" id="A0A5P1EQM9"/>
<evidence type="ECO:0000256" key="1">
    <source>
        <dbReference type="SAM" id="MobiDB-lite"/>
    </source>
</evidence>
<dbReference type="Proteomes" id="UP000243459">
    <property type="component" value="Chromosome 5"/>
</dbReference>
<name>A0A5P1EQM9_ASPOF</name>
<feature type="compositionally biased region" description="Acidic residues" evidence="1">
    <location>
        <begin position="125"/>
        <end position="134"/>
    </location>
</feature>
<dbReference type="EMBL" id="CM007385">
    <property type="protein sequence ID" value="ONK68322.1"/>
    <property type="molecule type" value="Genomic_DNA"/>
</dbReference>
<proteinExistence type="predicted"/>